<evidence type="ECO:0000256" key="11">
    <source>
        <dbReference type="ARBA" id="ARBA00023203"/>
    </source>
</evidence>
<evidence type="ECO:0000256" key="8">
    <source>
        <dbReference type="ARBA" id="ARBA00023015"/>
    </source>
</evidence>
<keyword evidence="8" id="KW-0805">Transcription regulation</keyword>
<dbReference type="PANTHER" id="PTHR22739:SF22">
    <property type="entry name" value="COSTARS DOMAIN-CONTAINING PROTEIN"/>
    <property type="match status" value="1"/>
</dbReference>
<dbReference type="FunFam" id="1.10.10.1540:FF:000001">
    <property type="entry name" value="Actin-binding Rho-activating protein a"/>
    <property type="match status" value="1"/>
</dbReference>
<comment type="subunit">
    <text evidence="14">Binds F-actin and ABLIM1, ABLIM2 and ABLIM3. Interaction with ABLIM2 and ABLIM3 enhances activity.</text>
</comment>
<dbReference type="STRING" id="55544.A0A4D9DQ99"/>
<reference evidence="19 20" key="1">
    <citation type="submission" date="2019-04" db="EMBL/GenBank/DDBJ databases">
        <title>Draft genome of the big-headed turtle Platysternon megacephalum.</title>
        <authorList>
            <person name="Gong S."/>
        </authorList>
    </citation>
    <scope>NUCLEOTIDE SEQUENCE [LARGE SCALE GENOMIC DNA]</scope>
    <source>
        <strain evidence="19">DO16091913</strain>
        <tissue evidence="19">Muscle</tissue>
    </source>
</reference>
<comment type="function">
    <text evidence="13">Acts as an activator of serum response factor (SRF)-dependent transcription possibly by inducing nuclear translocation of MKL1 or MKL2 and through a mechanism requiring Rho-actin signaling.</text>
</comment>
<evidence type="ECO:0000256" key="5">
    <source>
        <dbReference type="ARBA" id="ARBA00022553"/>
    </source>
</evidence>
<name>A0A4D9DQ99_9SAUR</name>
<keyword evidence="5" id="KW-0597">Phosphoprotein</keyword>
<dbReference type="AlphaFoldDB" id="A0A4D9DQ99"/>
<evidence type="ECO:0000256" key="1">
    <source>
        <dbReference type="ARBA" id="ARBA00004204"/>
    </source>
</evidence>
<dbReference type="Proteomes" id="UP000297703">
    <property type="component" value="Unassembled WGS sequence"/>
</dbReference>
<keyword evidence="20" id="KW-1185">Reference proteome</keyword>
<evidence type="ECO:0000256" key="15">
    <source>
        <dbReference type="ARBA" id="ARBA00073502"/>
    </source>
</evidence>
<dbReference type="InterPro" id="IPR038095">
    <property type="entry name" value="Costars_sf"/>
</dbReference>
<evidence type="ECO:0000256" key="14">
    <source>
        <dbReference type="ARBA" id="ARBA00063019"/>
    </source>
</evidence>
<dbReference type="Gene3D" id="1.10.10.1540">
    <property type="entry name" value="Costar domain"/>
    <property type="match status" value="1"/>
</dbReference>
<dbReference type="GO" id="GO:0045944">
    <property type="term" value="P:positive regulation of transcription by RNA polymerase II"/>
    <property type="evidence" value="ECO:0007669"/>
    <property type="project" value="TreeGrafter"/>
</dbReference>
<keyword evidence="6" id="KW-0653">Protein transport</keyword>
<evidence type="ECO:0000256" key="13">
    <source>
        <dbReference type="ARBA" id="ARBA00059783"/>
    </source>
</evidence>
<feature type="domain" description="Costars" evidence="18">
    <location>
        <begin position="80"/>
        <end position="156"/>
    </location>
</feature>
<evidence type="ECO:0000256" key="4">
    <source>
        <dbReference type="ARBA" id="ARBA00022490"/>
    </source>
</evidence>
<evidence type="ECO:0000313" key="19">
    <source>
        <dbReference type="EMBL" id="TFJ99476.1"/>
    </source>
</evidence>
<comment type="subcellular location">
    <subcellularLocation>
        <location evidence="2">Cytoplasm</location>
        <location evidence="2">Cytoskeleton</location>
    </subcellularLocation>
    <subcellularLocation>
        <location evidence="1">Cytoplasm</location>
        <location evidence="1">Myofibril</location>
        <location evidence="1">Sarcomere</location>
    </subcellularLocation>
</comment>
<accession>A0A4D9DQ99</accession>
<dbReference type="GO" id="GO:0005856">
    <property type="term" value="C:cytoskeleton"/>
    <property type="evidence" value="ECO:0007669"/>
    <property type="project" value="UniProtKB-SubCell"/>
</dbReference>
<reference evidence="19 20" key="2">
    <citation type="submission" date="2019-04" db="EMBL/GenBank/DDBJ databases">
        <title>The genome sequence of big-headed turtle.</title>
        <authorList>
            <person name="Gong S."/>
        </authorList>
    </citation>
    <scope>NUCLEOTIDE SEQUENCE [LARGE SCALE GENOMIC DNA]</scope>
    <source>
        <strain evidence="19">DO16091913</strain>
        <tissue evidence="19">Muscle</tissue>
    </source>
</reference>
<dbReference type="GO" id="GO:0015031">
    <property type="term" value="P:protein transport"/>
    <property type="evidence" value="ECO:0007669"/>
    <property type="project" value="UniProtKB-KW"/>
</dbReference>
<dbReference type="Pfam" id="PF14705">
    <property type="entry name" value="Costars"/>
    <property type="match status" value="1"/>
</dbReference>
<dbReference type="EMBL" id="QXTE01000326">
    <property type="protein sequence ID" value="TFJ99476.1"/>
    <property type="molecule type" value="Genomic_DNA"/>
</dbReference>
<dbReference type="GO" id="GO:0030017">
    <property type="term" value="C:sarcomere"/>
    <property type="evidence" value="ECO:0007669"/>
    <property type="project" value="UniProtKB-SubCell"/>
</dbReference>
<keyword evidence="9" id="KW-0010">Activator</keyword>
<evidence type="ECO:0000313" key="20">
    <source>
        <dbReference type="Proteomes" id="UP000297703"/>
    </source>
</evidence>
<organism evidence="19 20">
    <name type="scientific">Platysternon megacephalum</name>
    <name type="common">big-headed turtle</name>
    <dbReference type="NCBI Taxonomy" id="55544"/>
    <lineage>
        <taxon>Eukaryota</taxon>
        <taxon>Metazoa</taxon>
        <taxon>Chordata</taxon>
        <taxon>Craniata</taxon>
        <taxon>Vertebrata</taxon>
        <taxon>Euteleostomi</taxon>
        <taxon>Archelosauria</taxon>
        <taxon>Testudinata</taxon>
        <taxon>Testudines</taxon>
        <taxon>Cryptodira</taxon>
        <taxon>Durocryptodira</taxon>
        <taxon>Testudinoidea</taxon>
        <taxon>Platysternidae</taxon>
        <taxon>Platysternon</taxon>
    </lineage>
</organism>
<dbReference type="SMART" id="SM01283">
    <property type="entry name" value="Costars"/>
    <property type="match status" value="1"/>
</dbReference>
<keyword evidence="4" id="KW-0963">Cytoplasm</keyword>
<evidence type="ECO:0000256" key="3">
    <source>
        <dbReference type="ARBA" id="ARBA00022448"/>
    </source>
</evidence>
<keyword evidence="10" id="KW-0804">Transcription</keyword>
<feature type="region of interest" description="Disordered" evidence="17">
    <location>
        <begin position="37"/>
        <end position="80"/>
    </location>
</feature>
<proteinExistence type="predicted"/>
<keyword evidence="11" id="KW-0009">Actin-binding</keyword>
<protein>
    <recommendedName>
        <fullName evidence="15">Actin-binding Rho-activating protein</fullName>
    </recommendedName>
    <alternativeName>
        <fullName evidence="16">Striated muscle activator of Rho-dependent signaling</fullName>
    </alternativeName>
</protein>
<keyword evidence="12" id="KW-0206">Cytoskeleton</keyword>
<evidence type="ECO:0000256" key="2">
    <source>
        <dbReference type="ARBA" id="ARBA00004245"/>
    </source>
</evidence>
<evidence type="ECO:0000259" key="18">
    <source>
        <dbReference type="SMART" id="SM01283"/>
    </source>
</evidence>
<sequence>MEENKGQSAGATRTQLTAVGDLRRSWQSWAEDHIDYQRQNPFSNDSKPVTKSVHPQRGDPIYGRPPEGSKTEQRGKDAHTHVGKEVEELCLIMRNIGEKGEDGNVRVTFQQLFETYVTISNKVVGILLRARKYGLVQFEGEMLWQGKDDNVIITLLE</sequence>
<feature type="compositionally biased region" description="Basic and acidic residues" evidence="17">
    <location>
        <begin position="67"/>
        <end position="80"/>
    </location>
</feature>
<evidence type="ECO:0000256" key="17">
    <source>
        <dbReference type="SAM" id="MobiDB-lite"/>
    </source>
</evidence>
<dbReference type="GO" id="GO:0035025">
    <property type="term" value="P:positive regulation of Rho protein signal transduction"/>
    <property type="evidence" value="ECO:0007669"/>
    <property type="project" value="InterPro"/>
</dbReference>
<evidence type="ECO:0000256" key="9">
    <source>
        <dbReference type="ARBA" id="ARBA00023159"/>
    </source>
</evidence>
<dbReference type="InterPro" id="IPR027817">
    <property type="entry name" value="Costars_dom"/>
</dbReference>
<comment type="caution">
    <text evidence="19">The sequence shown here is derived from an EMBL/GenBank/DDBJ whole genome shotgun (WGS) entry which is preliminary data.</text>
</comment>
<evidence type="ECO:0000256" key="10">
    <source>
        <dbReference type="ARBA" id="ARBA00023163"/>
    </source>
</evidence>
<dbReference type="PANTHER" id="PTHR22739">
    <property type="entry name" value="STRIATED MUSCLE ACTIVATOR OF RHO-DEPENDENT SIGNALING-RELATED"/>
    <property type="match status" value="1"/>
</dbReference>
<evidence type="ECO:0000256" key="16">
    <source>
        <dbReference type="ARBA" id="ARBA00076363"/>
    </source>
</evidence>
<dbReference type="OrthoDB" id="9871914at2759"/>
<feature type="compositionally biased region" description="Polar residues" evidence="17">
    <location>
        <begin position="37"/>
        <end position="49"/>
    </location>
</feature>
<gene>
    <name evidence="19" type="ORF">DR999_PMT18494</name>
</gene>
<evidence type="ECO:0000256" key="6">
    <source>
        <dbReference type="ARBA" id="ARBA00022927"/>
    </source>
</evidence>
<evidence type="ECO:0000256" key="7">
    <source>
        <dbReference type="ARBA" id="ARBA00023010"/>
    </source>
</evidence>
<keyword evidence="3" id="KW-0813">Transport</keyword>
<keyword evidence="7" id="KW-0811">Translocation</keyword>
<dbReference type="InterPro" id="IPR026111">
    <property type="entry name" value="Abra"/>
</dbReference>
<dbReference type="GO" id="GO:0003779">
    <property type="term" value="F:actin binding"/>
    <property type="evidence" value="ECO:0007669"/>
    <property type="project" value="UniProtKB-KW"/>
</dbReference>
<evidence type="ECO:0000256" key="12">
    <source>
        <dbReference type="ARBA" id="ARBA00023212"/>
    </source>
</evidence>